<evidence type="ECO:0000313" key="4">
    <source>
        <dbReference type="EMBL" id="KAE9129242.1"/>
    </source>
</evidence>
<evidence type="ECO:0000313" key="13">
    <source>
        <dbReference type="Proteomes" id="UP000440367"/>
    </source>
</evidence>
<dbReference type="EMBL" id="QXFZ01000167">
    <property type="protein sequence ID" value="KAE9129242.1"/>
    <property type="molecule type" value="Genomic_DNA"/>
</dbReference>
<protein>
    <submittedName>
        <fullName evidence="3">Uncharacterized protein</fullName>
    </submittedName>
</protein>
<dbReference type="EMBL" id="QXFW01000150">
    <property type="protein sequence ID" value="KAE9022963.1"/>
    <property type="molecule type" value="Genomic_DNA"/>
</dbReference>
<accession>A0A6A3M3Y1</accession>
<feature type="chain" id="PRO_5036165059" evidence="1">
    <location>
        <begin position="18"/>
        <end position="52"/>
    </location>
</feature>
<dbReference type="EMBL" id="QXFY01000194">
    <property type="protein sequence ID" value="KAE9352765.1"/>
    <property type="molecule type" value="Genomic_DNA"/>
</dbReference>
<evidence type="ECO:0000313" key="16">
    <source>
        <dbReference type="Proteomes" id="UP000460718"/>
    </source>
</evidence>
<dbReference type="Proteomes" id="UP000440732">
    <property type="component" value="Unassembled WGS sequence"/>
</dbReference>
<dbReference type="Proteomes" id="UP000440367">
    <property type="component" value="Unassembled WGS sequence"/>
</dbReference>
<evidence type="ECO:0000313" key="17">
    <source>
        <dbReference type="Proteomes" id="UP000486351"/>
    </source>
</evidence>
<keyword evidence="11" id="KW-1185">Reference proteome</keyword>
<dbReference type="Proteomes" id="UP000460718">
    <property type="component" value="Unassembled WGS sequence"/>
</dbReference>
<sequence>MPWFTLFVGCSISCAMSRTVVVMSDLLITNKYSSPPVAERGQNLTASCCMRS</sequence>
<evidence type="ECO:0000256" key="1">
    <source>
        <dbReference type="SAM" id="SignalP"/>
    </source>
</evidence>
<evidence type="ECO:0000313" key="6">
    <source>
        <dbReference type="EMBL" id="KAE9226219.1"/>
    </source>
</evidence>
<dbReference type="EMBL" id="QXGD01000112">
    <property type="protein sequence ID" value="KAE9252472.1"/>
    <property type="molecule type" value="Genomic_DNA"/>
</dbReference>
<dbReference type="Proteomes" id="UP000437068">
    <property type="component" value="Unassembled WGS sequence"/>
</dbReference>
<dbReference type="Proteomes" id="UP000433483">
    <property type="component" value="Unassembled WGS sequence"/>
</dbReference>
<dbReference type="EMBL" id="QXGA01000150">
    <property type="protein sequence ID" value="KAE9151368.1"/>
    <property type="molecule type" value="Genomic_DNA"/>
</dbReference>
<dbReference type="EMBL" id="QXGB01000178">
    <property type="protein sequence ID" value="KAE9226219.1"/>
    <property type="molecule type" value="Genomic_DNA"/>
</dbReference>
<comment type="caution">
    <text evidence="3">The sequence shown here is derived from an EMBL/GenBank/DDBJ whole genome shotgun (WGS) entry which is preliminary data.</text>
</comment>
<evidence type="ECO:0000313" key="3">
    <source>
        <dbReference type="EMBL" id="KAE9022963.1"/>
    </source>
</evidence>
<keyword evidence="1" id="KW-0732">Signal</keyword>
<evidence type="ECO:0000313" key="2">
    <source>
        <dbReference type="EMBL" id="KAE8944705.1"/>
    </source>
</evidence>
<dbReference type="Proteomes" id="UP000429523">
    <property type="component" value="Unassembled WGS sequence"/>
</dbReference>
<name>A0A6A3M3Y1_9STRA</name>
<organism evidence="3 16">
    <name type="scientific">Phytophthora fragariae</name>
    <dbReference type="NCBI Taxonomy" id="53985"/>
    <lineage>
        <taxon>Eukaryota</taxon>
        <taxon>Sar</taxon>
        <taxon>Stramenopiles</taxon>
        <taxon>Oomycota</taxon>
        <taxon>Peronosporomycetes</taxon>
        <taxon>Peronosporales</taxon>
        <taxon>Peronosporaceae</taxon>
        <taxon>Phytophthora</taxon>
    </lineage>
</organism>
<feature type="signal peptide" evidence="1">
    <location>
        <begin position="1"/>
        <end position="17"/>
    </location>
</feature>
<evidence type="ECO:0000313" key="7">
    <source>
        <dbReference type="EMBL" id="KAE9252472.1"/>
    </source>
</evidence>
<evidence type="ECO:0000313" key="5">
    <source>
        <dbReference type="EMBL" id="KAE9151368.1"/>
    </source>
</evidence>
<dbReference type="AlphaFoldDB" id="A0A6A3M3Y1"/>
<gene>
    <name evidence="8" type="ORF">PF001_g4514</name>
    <name evidence="7" type="ORF">PF002_g3817</name>
    <name evidence="6" type="ORF">PF005_g5210</name>
    <name evidence="5" type="ORF">PF006_g4334</name>
    <name evidence="4" type="ORF">PF007_g4968</name>
    <name evidence="9" type="ORF">PF008_g5318</name>
    <name evidence="2" type="ORF">PF009_g5623</name>
    <name evidence="3" type="ORF">PF011_g4214</name>
</gene>
<evidence type="ECO:0000313" key="15">
    <source>
        <dbReference type="Proteomes" id="UP000441208"/>
    </source>
</evidence>
<dbReference type="Proteomes" id="UP000486351">
    <property type="component" value="Unassembled WGS sequence"/>
</dbReference>
<proteinExistence type="predicted"/>
<dbReference type="EMBL" id="QXGE01000157">
    <property type="protein sequence ID" value="KAE9322197.1"/>
    <property type="molecule type" value="Genomic_DNA"/>
</dbReference>
<reference evidence="16 17" key="1">
    <citation type="submission" date="2018-09" db="EMBL/GenBank/DDBJ databases">
        <title>Genomic investigation of the strawberry pathogen Phytophthora fragariae indicates pathogenicity is determined by transcriptional variation in three key races.</title>
        <authorList>
            <person name="Adams T.M."/>
            <person name="Armitage A.D."/>
            <person name="Sobczyk M.K."/>
            <person name="Bates H.J."/>
            <person name="Dunwell J.M."/>
            <person name="Nellist C.F."/>
            <person name="Harrison R.J."/>
        </authorList>
    </citation>
    <scope>NUCLEOTIDE SEQUENCE [LARGE SCALE GENOMIC DNA]</scope>
    <source>
        <strain evidence="8 12">A4</strain>
        <strain evidence="7 13">BC-1</strain>
        <strain evidence="6 11">NOV-27</strain>
        <strain evidence="5 14">NOV-5</strain>
        <strain evidence="4 15">NOV-71</strain>
        <strain evidence="9 17">NOV-77</strain>
        <strain evidence="2 10">NOV-9</strain>
        <strain evidence="3 16">SCRP245</strain>
    </source>
</reference>
<dbReference type="EMBL" id="QXGF01000191">
    <property type="protein sequence ID" value="KAE8944705.1"/>
    <property type="molecule type" value="Genomic_DNA"/>
</dbReference>
<evidence type="ECO:0000313" key="10">
    <source>
        <dbReference type="Proteomes" id="UP000429523"/>
    </source>
</evidence>
<dbReference type="Proteomes" id="UP000441208">
    <property type="component" value="Unassembled WGS sequence"/>
</dbReference>
<evidence type="ECO:0000313" key="9">
    <source>
        <dbReference type="EMBL" id="KAE9352765.1"/>
    </source>
</evidence>
<evidence type="ECO:0000313" key="11">
    <source>
        <dbReference type="Proteomes" id="UP000433483"/>
    </source>
</evidence>
<evidence type="ECO:0000313" key="12">
    <source>
        <dbReference type="Proteomes" id="UP000437068"/>
    </source>
</evidence>
<evidence type="ECO:0000313" key="14">
    <source>
        <dbReference type="Proteomes" id="UP000440732"/>
    </source>
</evidence>
<evidence type="ECO:0000313" key="8">
    <source>
        <dbReference type="EMBL" id="KAE9322197.1"/>
    </source>
</evidence>